<dbReference type="AlphaFoldDB" id="A0A544QWB6"/>
<dbReference type="PANTHER" id="PTHR41260">
    <property type="entry name" value="PROTEIN ECSC"/>
    <property type="match status" value="1"/>
</dbReference>
<comment type="caution">
    <text evidence="1">The sequence shown here is derived from an EMBL/GenBank/DDBJ whole genome shotgun (WGS) entry which is preliminary data.</text>
</comment>
<dbReference type="InterPro" id="IPR024787">
    <property type="entry name" value="EcsC"/>
</dbReference>
<keyword evidence="2" id="KW-1185">Reference proteome</keyword>
<dbReference type="Pfam" id="PF12787">
    <property type="entry name" value="EcsC"/>
    <property type="match status" value="1"/>
</dbReference>
<accession>A0A544QWB6</accession>
<protein>
    <submittedName>
        <fullName evidence="1">EcsC family protein</fullName>
    </submittedName>
</protein>
<proteinExistence type="predicted"/>
<gene>
    <name evidence="1" type="ORF">EXD82_03840</name>
</gene>
<dbReference type="PANTHER" id="PTHR41260:SF1">
    <property type="entry name" value="PROTEIN ECSC"/>
    <property type="match status" value="1"/>
</dbReference>
<dbReference type="Proteomes" id="UP000317863">
    <property type="component" value="Unassembled WGS sequence"/>
</dbReference>
<name>A0A544QWB6_9FIRM</name>
<evidence type="ECO:0000313" key="1">
    <source>
        <dbReference type="EMBL" id="TQQ84984.1"/>
    </source>
</evidence>
<organism evidence="1 2">
    <name type="scientific">Peptacetobacter hominis</name>
    <dbReference type="NCBI Taxonomy" id="2743610"/>
    <lineage>
        <taxon>Bacteria</taxon>
        <taxon>Bacillati</taxon>
        <taxon>Bacillota</taxon>
        <taxon>Clostridia</taxon>
        <taxon>Peptostreptococcales</taxon>
        <taxon>Peptostreptococcaceae</taxon>
        <taxon>Peptacetobacter</taxon>
    </lineage>
</organism>
<dbReference type="RefSeq" id="WP_142535589.1">
    <property type="nucleotide sequence ID" value="NZ_SGJB01000005.1"/>
</dbReference>
<dbReference type="EMBL" id="SGJB01000005">
    <property type="protein sequence ID" value="TQQ84984.1"/>
    <property type="molecule type" value="Genomic_DNA"/>
</dbReference>
<reference evidence="1 2" key="1">
    <citation type="submission" date="2019-02" db="EMBL/GenBank/DDBJ databases">
        <title>Peptostreptococcaceae bacterium ZHW00191 nov., a new bacterium isolated from the human gut.</title>
        <authorList>
            <person name="Zhou H.-W."/>
            <person name="Chen X.-J."/>
        </authorList>
    </citation>
    <scope>NUCLEOTIDE SEQUENCE [LARGE SCALE GENOMIC DNA]</scope>
    <source>
        <strain evidence="1 2">ZHW00191</strain>
    </source>
</reference>
<evidence type="ECO:0000313" key="2">
    <source>
        <dbReference type="Proteomes" id="UP000317863"/>
    </source>
</evidence>
<dbReference type="OrthoDB" id="1852051at2"/>
<sequence>MFFRKDIDPVKRELTILESKERKLVQKRTNVKESYINRLLEDKVPEKLRNTLERAFEKAFELVFTKGNIIIEKTYNKDDYMYEYENNEYIHSEQNNRKSLKQFSRKSGESKKKNMIISGIEGAGMGALGIGIPDIPVFTGVLLKSIYEIAMSYGYEYESKYERFFILKLIETAMDEGESFISNNNGINIFMESDVYVSDDDISSQIKRTAMSVSKGMLYMKFIQGIPVVGIAGGITNTVYLKKISEYADMKYKRRFLINKSR</sequence>